<evidence type="ECO:0000256" key="11">
    <source>
        <dbReference type="ARBA" id="ARBA00023124"/>
    </source>
</evidence>
<dbReference type="KEGG" id="vg:80521816"/>
<keyword evidence="5" id="KW-0235">DNA replication</keyword>
<name>A0A346BP78_9VIRU</name>
<keyword evidence="11" id="KW-0190">Covalent protein-DNA linkage</keyword>
<keyword evidence="4" id="KW-0548">Nucleotidyltransferase</keyword>
<evidence type="ECO:0000256" key="4">
    <source>
        <dbReference type="ARBA" id="ARBA00022695"/>
    </source>
</evidence>
<reference evidence="14" key="1">
    <citation type="journal article" date="2018" name="PeerJ">
        <title>Virus discovery in all three major lineages of terrestrial arthropods highlights the diversity of single-stranded DNA viruses associated with invertebrates.</title>
        <authorList>
            <person name="Rosario K."/>
            <person name="Mettel K.A."/>
            <person name="Benner B.E."/>
            <person name="Johnson R."/>
            <person name="Scott C."/>
            <person name="Yusseff-Vanegas S.Z."/>
            <person name="Baker C.C."/>
            <person name="Cassill D.L."/>
            <person name="Storer C."/>
            <person name="Varsani A."/>
            <person name="Breitbart M."/>
        </authorList>
    </citation>
    <scope>NUCLEOTIDE SEQUENCE [LARGE SCALE GENOMIC DNA]</scope>
    <source>
        <strain evidence="14">BC_I1644B_C3</strain>
    </source>
</reference>
<dbReference type="GO" id="GO:0016888">
    <property type="term" value="F:DNA endonuclease activity, producing 5'-phosphomonoesters"/>
    <property type="evidence" value="ECO:0007669"/>
    <property type="project" value="InterPro"/>
</dbReference>
<evidence type="ECO:0000256" key="1">
    <source>
        <dbReference type="ARBA" id="ARBA00004147"/>
    </source>
</evidence>
<dbReference type="InterPro" id="IPR001301">
    <property type="entry name" value="Gemini_AL1_CLV"/>
</dbReference>
<keyword evidence="8" id="KW-0547">Nucleotide-binding</keyword>
<evidence type="ECO:0000256" key="5">
    <source>
        <dbReference type="ARBA" id="ARBA00022705"/>
    </source>
</evidence>
<dbReference type="GO" id="GO:0006260">
    <property type="term" value="P:DNA replication"/>
    <property type="evidence" value="ECO:0007669"/>
    <property type="project" value="UniProtKB-KW"/>
</dbReference>
<keyword evidence="10" id="KW-0378">Hydrolase</keyword>
<dbReference type="Gene3D" id="3.40.1310.20">
    <property type="match status" value="1"/>
</dbReference>
<dbReference type="SUPFAM" id="SSF55464">
    <property type="entry name" value="Origin of replication-binding domain, RBD-like"/>
    <property type="match status" value="1"/>
</dbReference>
<dbReference type="Pfam" id="PF00799">
    <property type="entry name" value="Gemini_AL1"/>
    <property type="match status" value="1"/>
</dbReference>
<dbReference type="GO" id="GO:0005198">
    <property type="term" value="F:structural molecule activity"/>
    <property type="evidence" value="ECO:0007669"/>
    <property type="project" value="InterPro"/>
</dbReference>
<sequence length="317" mass="36052">MPFRFQAKYGLLTYAQCGDLDAFAIVDHLSELGAECIVGEELHADGGRHLHAFFMFQHKFRTSNARVFDVGGNHANISPGYSNPSDGYDYAIKDGNILAGGLERPGNESPKDDSKWHTITAAETESEFWALVAQLDPRSMVVSYPALRAYAGNRYRVDRIPYRNPDGLRYCTDEYPHLDEWVEGSLRNNRENRPRSLVLYGGTRLGKTLWSRSLGNHAYFGGLFAMDEPIDDVDYAVFDDMQGGLDFFHSYKFWLGAQKQFYVTDKYKGKKLVSWGKPCIYLSNNDPRGDKSCDIEWLEGNCTIVYIDRPIFRANTE</sequence>
<dbReference type="PRINTS" id="PR00228">
    <property type="entry name" value="GEMCOATCLVL1"/>
</dbReference>
<dbReference type="RefSeq" id="YP_010784583.1">
    <property type="nucleotide sequence ID" value="NC_075307.1"/>
</dbReference>
<keyword evidence="9" id="KW-0255">Endonuclease</keyword>
<organism evidence="14">
    <name type="scientific">Cybaeus spider associated circular virus 2</name>
    <dbReference type="NCBI Taxonomy" id="2293278"/>
    <lineage>
        <taxon>Viruses</taxon>
        <taxon>Monodnaviria</taxon>
        <taxon>Shotokuvirae</taxon>
        <taxon>Cressdnaviricota</taxon>
        <taxon>Repensiviricetes</taxon>
        <taxon>Geplafuvirales</taxon>
        <taxon>Genomoviridae</taxon>
        <taxon>Gemykibivirus</taxon>
        <taxon>Gemykibivirus cybusi1</taxon>
    </lineage>
</organism>
<feature type="domain" description="CRESS-DNA virus Rep endonuclease" evidence="13">
    <location>
        <begin position="4"/>
        <end position="108"/>
    </location>
</feature>
<comment type="subcellular location">
    <subcellularLocation>
        <location evidence="1">Host nucleus</location>
    </subcellularLocation>
</comment>
<evidence type="ECO:0000256" key="7">
    <source>
        <dbReference type="ARBA" id="ARBA00022723"/>
    </source>
</evidence>
<keyword evidence="2" id="KW-1048">Host nucleus</keyword>
<dbReference type="PROSITE" id="PS52020">
    <property type="entry name" value="CRESS_DNA_REP"/>
    <property type="match status" value="1"/>
</dbReference>
<dbReference type="GeneID" id="80521816"/>
<dbReference type="GO" id="GO:0000166">
    <property type="term" value="F:nucleotide binding"/>
    <property type="evidence" value="ECO:0007669"/>
    <property type="project" value="UniProtKB-KW"/>
</dbReference>
<keyword evidence="15" id="KW-1185">Reference proteome</keyword>
<evidence type="ECO:0000259" key="13">
    <source>
        <dbReference type="PROSITE" id="PS52020"/>
    </source>
</evidence>
<evidence type="ECO:0000256" key="12">
    <source>
        <dbReference type="ARBA" id="ARBA00023125"/>
    </source>
</evidence>
<evidence type="ECO:0000313" key="14">
    <source>
        <dbReference type="EMBL" id="AXL65875.1"/>
    </source>
</evidence>
<evidence type="ECO:0000256" key="2">
    <source>
        <dbReference type="ARBA" id="ARBA00022562"/>
    </source>
</evidence>
<evidence type="ECO:0000313" key="15">
    <source>
        <dbReference type="Proteomes" id="UP000279640"/>
    </source>
</evidence>
<evidence type="ECO:0000256" key="10">
    <source>
        <dbReference type="ARBA" id="ARBA00022801"/>
    </source>
</evidence>
<dbReference type="GO" id="GO:0046872">
    <property type="term" value="F:metal ion binding"/>
    <property type="evidence" value="ECO:0007669"/>
    <property type="project" value="UniProtKB-KW"/>
</dbReference>
<dbReference type="EMBL" id="MH545507">
    <property type="protein sequence ID" value="AXL65875.1"/>
    <property type="molecule type" value="Genomic_DNA"/>
</dbReference>
<dbReference type="GO" id="GO:0016779">
    <property type="term" value="F:nucleotidyltransferase activity"/>
    <property type="evidence" value="ECO:0007669"/>
    <property type="project" value="UniProtKB-KW"/>
</dbReference>
<evidence type="ECO:0000256" key="8">
    <source>
        <dbReference type="ARBA" id="ARBA00022741"/>
    </source>
</evidence>
<protein>
    <submittedName>
        <fullName evidence="14">Replication-associated protein</fullName>
    </submittedName>
</protein>
<keyword evidence="12" id="KW-0238">DNA-binding</keyword>
<dbReference type="InterPro" id="IPR022692">
    <property type="entry name" value="Gemini_AL1_REP_central"/>
</dbReference>
<keyword evidence="3" id="KW-0808">Transferase</keyword>
<accession>A0A346BP78</accession>
<evidence type="ECO:0000256" key="3">
    <source>
        <dbReference type="ARBA" id="ARBA00022679"/>
    </source>
</evidence>
<dbReference type="Pfam" id="PF08283">
    <property type="entry name" value="Gemini_AL1_M"/>
    <property type="match status" value="1"/>
</dbReference>
<evidence type="ECO:0000256" key="9">
    <source>
        <dbReference type="ARBA" id="ARBA00022759"/>
    </source>
</evidence>
<keyword evidence="6" id="KW-0540">Nuclease</keyword>
<dbReference type="GO" id="GO:0042025">
    <property type="term" value="C:host cell nucleus"/>
    <property type="evidence" value="ECO:0007669"/>
    <property type="project" value="UniProtKB-SubCell"/>
</dbReference>
<dbReference type="GO" id="GO:0003677">
    <property type="term" value="F:DNA binding"/>
    <property type="evidence" value="ECO:0007669"/>
    <property type="project" value="UniProtKB-KW"/>
</dbReference>
<evidence type="ECO:0000256" key="6">
    <source>
        <dbReference type="ARBA" id="ARBA00022722"/>
    </source>
</evidence>
<dbReference type="InterPro" id="IPR049912">
    <property type="entry name" value="CRESS_DNA_REP"/>
</dbReference>
<keyword evidence="7" id="KW-0479">Metal-binding</keyword>
<dbReference type="Proteomes" id="UP000279640">
    <property type="component" value="Segment"/>
</dbReference>
<proteinExistence type="predicted"/>